<feature type="domain" description="TonB-dependent receptor plug" evidence="3">
    <location>
        <begin position="114"/>
        <end position="221"/>
    </location>
</feature>
<dbReference type="RefSeq" id="WP_027586228.1">
    <property type="nucleotide sequence ID" value="NZ_BLAX01000001.1"/>
</dbReference>
<keyword evidence="1" id="KW-0472">Membrane</keyword>
<dbReference type="EMBL" id="BLAX01000001">
    <property type="protein sequence ID" value="GET31606.1"/>
    <property type="molecule type" value="Genomic_DNA"/>
</dbReference>
<comment type="similarity">
    <text evidence="1">Belongs to the TonB-dependent receptor family.</text>
</comment>
<comment type="subcellular location">
    <subcellularLocation>
        <location evidence="1">Cell outer membrane</location>
        <topology evidence="1">Multi-pass membrane protein</topology>
    </subcellularLocation>
</comment>
<protein>
    <submittedName>
        <fullName evidence="4">SusC/RagA family TonB-linked outer membrane protein</fullName>
    </submittedName>
</protein>
<accession>A0A5M4AVI9</accession>
<gene>
    <name evidence="4" type="ORF">PbJCM13498_04690</name>
</gene>
<proteinExistence type="inferred from homology"/>
<dbReference type="NCBIfam" id="TIGR04057">
    <property type="entry name" value="SusC_RagA_signa"/>
    <property type="match status" value="1"/>
</dbReference>
<keyword evidence="1" id="KW-0812">Transmembrane</keyword>
<feature type="signal peptide" evidence="2">
    <location>
        <begin position="1"/>
        <end position="19"/>
    </location>
</feature>
<dbReference type="InterPro" id="IPR023996">
    <property type="entry name" value="TonB-dep_OMP_SusC/RagA"/>
</dbReference>
<evidence type="ECO:0000313" key="5">
    <source>
        <dbReference type="Proteomes" id="UP000391834"/>
    </source>
</evidence>
<dbReference type="SUPFAM" id="SSF49464">
    <property type="entry name" value="Carboxypeptidase regulatory domain-like"/>
    <property type="match status" value="1"/>
</dbReference>
<dbReference type="InterPro" id="IPR008969">
    <property type="entry name" value="CarboxyPept-like_regulatory"/>
</dbReference>
<dbReference type="AlphaFoldDB" id="A0A5M4AVI9"/>
<dbReference type="Proteomes" id="UP000391834">
    <property type="component" value="Unassembled WGS sequence"/>
</dbReference>
<dbReference type="GO" id="GO:0009279">
    <property type="term" value="C:cell outer membrane"/>
    <property type="evidence" value="ECO:0007669"/>
    <property type="project" value="UniProtKB-SubCell"/>
</dbReference>
<dbReference type="Gene3D" id="2.60.40.1120">
    <property type="entry name" value="Carboxypeptidase-like, regulatory domain"/>
    <property type="match status" value="1"/>
</dbReference>
<dbReference type="SUPFAM" id="SSF56935">
    <property type="entry name" value="Porins"/>
    <property type="match status" value="1"/>
</dbReference>
<dbReference type="OrthoDB" id="1109428at2"/>
<dbReference type="Pfam" id="PF13715">
    <property type="entry name" value="CarbopepD_reg_2"/>
    <property type="match status" value="1"/>
</dbReference>
<reference evidence="4 5" key="1">
    <citation type="submission" date="2019-10" db="EMBL/GenBank/DDBJ databases">
        <title>Prolixibacter strains distinguished by the presence of nitrate reductase genes were adept at nitrate-dependent anaerobic corrosion of metallic iron and carbon steel.</title>
        <authorList>
            <person name="Iino T."/>
            <person name="Shono N."/>
            <person name="Ito K."/>
            <person name="Nakamura R."/>
            <person name="Sueoka K."/>
            <person name="Harayama S."/>
            <person name="Ohkuma M."/>
        </authorList>
    </citation>
    <scope>NUCLEOTIDE SEQUENCE [LARGE SCALE GENOMIC DNA]</scope>
    <source>
        <strain evidence="4 5">JCM 13498</strain>
    </source>
</reference>
<organism evidence="4 5">
    <name type="scientific">Prolixibacter bellariivorans</name>
    <dbReference type="NCBI Taxonomy" id="314319"/>
    <lineage>
        <taxon>Bacteria</taxon>
        <taxon>Pseudomonadati</taxon>
        <taxon>Bacteroidota</taxon>
        <taxon>Bacteroidia</taxon>
        <taxon>Marinilabiliales</taxon>
        <taxon>Prolixibacteraceae</taxon>
        <taxon>Prolixibacter</taxon>
    </lineage>
</organism>
<name>A0A5M4AVI9_9BACT</name>
<keyword evidence="1" id="KW-0813">Transport</keyword>
<dbReference type="InterPro" id="IPR037066">
    <property type="entry name" value="Plug_dom_sf"/>
</dbReference>
<dbReference type="PROSITE" id="PS52016">
    <property type="entry name" value="TONB_DEPENDENT_REC_3"/>
    <property type="match status" value="1"/>
</dbReference>
<dbReference type="Pfam" id="PF07715">
    <property type="entry name" value="Plug"/>
    <property type="match status" value="1"/>
</dbReference>
<evidence type="ECO:0000313" key="4">
    <source>
        <dbReference type="EMBL" id="GET31606.1"/>
    </source>
</evidence>
<sequence>MKKLTILFSLLISVATVFAQQRITVSGTVTEAATGNPIPGVTVLVKGTTTGTVTNVDGQYTIDAAGDAVLTFRFVGMESQDIAVNNRSNIDVSLQTSTQQVDEVVVVGYGKLNVKDLTSSIATVKSAELVKTPTGQAMQALQGKVAGVQIINSGAPGGAPTVRIRGVGSFPGSSDSKPLYVVDGVYFDDIDFLNPSDIETLSVLKDASAAAIYGVRAANGVVLITTKKGTLNTKSQITYDGYIGVQVPQNVLKMANAEQFVNYVNQIGDPADIGFVANAMQHYGRSRINPNVPDVNTDWYKEIMRSAARQQNHSLSITGGDKNTDYSVGMSYFEQQGLLEAKSSYERLNLRGNLDQEVNNWLKVGLNMNLSNGIKYLGEQNDETFSAWFLAYHAVPILPIYDQNNYDQLVADNVPYASKYASAQLMGYRGSQNPFFNLAYTNRRQDIKKVYAGAYSEISIIPKKLTFKTDYNVSWMFLRDRNVGLPYYVTTNTNKPLSTLTTSRTMQANKYFDNVLTYTDKFGRHNITAMAGASYRDEWYDWLKGYAEDVPLQENSWYIGQSRSEDSKTVDDNAERIYGMSYFGRIAYNYGDKYLAYFTLRREGTSKYQEKWGTFPAFGLGWVVSEESFFKGVRFINYLKFRGGWGRLGNDKIKRQDGANTTTPVYIAVDDTKTDGTTTTSTFGYLGWEIVEGTNAGLSARLFDSRLSIESDYYIRDTKDAAIPVLLKLQPGSVLKNVGVIRNSGFELAMTWNGQISKDFSYTVGGNISTLKNEVRDLYGQQYIDGGSAEFRQRSQVGEPLLSFYGYKVAGVYQNQAEVDADPIAQANGLVPGDFKFVDQNNDQVIDDNDKVFLGSYFPNLTYGANLGLTYKNIEFSMSIMGQSGNKILNRKRGEIIWTNDTNIDADLANGLWHGEGTSNKYPSAAALRRGWDQNFSDYLVEDGSFFRIQNVQLAYNIQGSKLFGAGMPNARVYVTAEKPLTVFNYNGFSPEVSNGIDRQFYPIPAVYTIGLNLKF</sequence>
<evidence type="ECO:0000259" key="3">
    <source>
        <dbReference type="Pfam" id="PF07715"/>
    </source>
</evidence>
<dbReference type="InterPro" id="IPR023997">
    <property type="entry name" value="TonB-dep_OMP_SusC/RagA_CS"/>
</dbReference>
<dbReference type="InterPro" id="IPR039426">
    <property type="entry name" value="TonB-dep_rcpt-like"/>
</dbReference>
<keyword evidence="2" id="KW-0732">Signal</keyword>
<keyword evidence="1" id="KW-1134">Transmembrane beta strand</keyword>
<dbReference type="InterPro" id="IPR012910">
    <property type="entry name" value="Plug_dom"/>
</dbReference>
<comment type="caution">
    <text evidence="4">The sequence shown here is derived from an EMBL/GenBank/DDBJ whole genome shotgun (WGS) entry which is preliminary data.</text>
</comment>
<keyword evidence="5" id="KW-1185">Reference proteome</keyword>
<keyword evidence="1" id="KW-0998">Cell outer membrane</keyword>
<feature type="chain" id="PRO_5024337116" evidence="2">
    <location>
        <begin position="20"/>
        <end position="1016"/>
    </location>
</feature>
<dbReference type="NCBIfam" id="TIGR04056">
    <property type="entry name" value="OMP_RagA_SusC"/>
    <property type="match status" value="1"/>
</dbReference>
<evidence type="ECO:0000256" key="2">
    <source>
        <dbReference type="SAM" id="SignalP"/>
    </source>
</evidence>
<dbReference type="Gene3D" id="2.170.130.10">
    <property type="entry name" value="TonB-dependent receptor, plug domain"/>
    <property type="match status" value="1"/>
</dbReference>
<evidence type="ECO:0000256" key="1">
    <source>
        <dbReference type="PROSITE-ProRule" id="PRU01360"/>
    </source>
</evidence>